<accession>A0A8H7PTC9</accession>
<gene>
    <name evidence="2" type="ORF">INT44_006361</name>
</gene>
<dbReference type="AlphaFoldDB" id="A0A8H7PTC9"/>
<feature type="signal peptide" evidence="1">
    <location>
        <begin position="1"/>
        <end position="19"/>
    </location>
</feature>
<organism evidence="2 3">
    <name type="scientific">Umbelopsis vinacea</name>
    <dbReference type="NCBI Taxonomy" id="44442"/>
    <lineage>
        <taxon>Eukaryota</taxon>
        <taxon>Fungi</taxon>
        <taxon>Fungi incertae sedis</taxon>
        <taxon>Mucoromycota</taxon>
        <taxon>Mucoromycotina</taxon>
        <taxon>Umbelopsidomycetes</taxon>
        <taxon>Umbelopsidales</taxon>
        <taxon>Umbelopsidaceae</taxon>
        <taxon>Umbelopsis</taxon>
    </lineage>
</organism>
<evidence type="ECO:0000313" key="2">
    <source>
        <dbReference type="EMBL" id="KAG2179515.1"/>
    </source>
</evidence>
<name>A0A8H7PTC9_9FUNG</name>
<keyword evidence="3" id="KW-1185">Reference proteome</keyword>
<dbReference type="EMBL" id="JAEPRA010000010">
    <property type="protein sequence ID" value="KAG2179515.1"/>
    <property type="molecule type" value="Genomic_DNA"/>
</dbReference>
<feature type="chain" id="PRO_5034287073" evidence="1">
    <location>
        <begin position="20"/>
        <end position="245"/>
    </location>
</feature>
<evidence type="ECO:0000313" key="3">
    <source>
        <dbReference type="Proteomes" id="UP000612746"/>
    </source>
</evidence>
<sequence length="245" mass="24683">MLAKVWIVMSCVMAQVAWALQPMGYQPLSIGQLVGQADYTVLAKVVSVSPAANTTGAGPINTGSTAPTNASVATLQVLCNYIGNPPIANASTITVQGFGTYTSDCLSFVGATGWTGFFFLNHTVINAAGIQNGNSSSTDNSYQLGNHCQSPVMMSPTTISSLWQQVNDTSSVSGTGCLASNGFPLQSGGGVAQPSVAGATMSAAASGSSSMSSAAPSTTTSAASFSANVWSLTMILALVTGIAML</sequence>
<reference evidence="2" key="1">
    <citation type="submission" date="2020-12" db="EMBL/GenBank/DDBJ databases">
        <title>Metabolic potential, ecology and presence of endohyphal bacteria is reflected in genomic diversity of Mucoromycotina.</title>
        <authorList>
            <person name="Muszewska A."/>
            <person name="Okrasinska A."/>
            <person name="Steczkiewicz K."/>
            <person name="Drgas O."/>
            <person name="Orlowska M."/>
            <person name="Perlinska-Lenart U."/>
            <person name="Aleksandrzak-Piekarczyk T."/>
            <person name="Szatraj K."/>
            <person name="Zielenkiewicz U."/>
            <person name="Pilsyk S."/>
            <person name="Malc E."/>
            <person name="Mieczkowski P."/>
            <person name="Kruszewska J.S."/>
            <person name="Biernat P."/>
            <person name="Pawlowska J."/>
        </authorList>
    </citation>
    <scope>NUCLEOTIDE SEQUENCE</scope>
    <source>
        <strain evidence="2">WA0000051536</strain>
    </source>
</reference>
<dbReference type="OrthoDB" id="2390997at2759"/>
<proteinExistence type="predicted"/>
<comment type="caution">
    <text evidence="2">The sequence shown here is derived from an EMBL/GenBank/DDBJ whole genome shotgun (WGS) entry which is preliminary data.</text>
</comment>
<protein>
    <submittedName>
        <fullName evidence="2">Uncharacterized protein</fullName>
    </submittedName>
</protein>
<keyword evidence="1" id="KW-0732">Signal</keyword>
<evidence type="ECO:0000256" key="1">
    <source>
        <dbReference type="SAM" id="SignalP"/>
    </source>
</evidence>
<dbReference type="Proteomes" id="UP000612746">
    <property type="component" value="Unassembled WGS sequence"/>
</dbReference>